<evidence type="ECO:0000256" key="3">
    <source>
        <dbReference type="SAM" id="SignalP"/>
    </source>
</evidence>
<dbReference type="Proteomes" id="UP000054877">
    <property type="component" value="Unassembled WGS sequence"/>
</dbReference>
<feature type="transmembrane region" description="Helical" evidence="2">
    <location>
        <begin position="406"/>
        <end position="424"/>
    </location>
</feature>
<feature type="region of interest" description="Disordered" evidence="1">
    <location>
        <begin position="599"/>
        <end position="619"/>
    </location>
</feature>
<gene>
    <name evidence="6" type="ORF">Lspi_0439</name>
</gene>
<feature type="transmembrane region" description="Helical" evidence="2">
    <location>
        <begin position="466"/>
        <end position="487"/>
    </location>
</feature>
<feature type="compositionally biased region" description="Gly residues" evidence="1">
    <location>
        <begin position="601"/>
        <end position="619"/>
    </location>
</feature>
<dbReference type="Pfam" id="PF09972">
    <property type="entry name" value="DUF2207"/>
    <property type="match status" value="1"/>
</dbReference>
<evidence type="ECO:0000256" key="1">
    <source>
        <dbReference type="SAM" id="MobiDB-lite"/>
    </source>
</evidence>
<feature type="transmembrane region" description="Helical" evidence="2">
    <location>
        <begin position="377"/>
        <end position="400"/>
    </location>
</feature>
<feature type="domain" description="DUF2207" evidence="4">
    <location>
        <begin position="24"/>
        <end position="213"/>
    </location>
</feature>
<dbReference type="OrthoDB" id="9767603at2"/>
<keyword evidence="2" id="KW-0472">Membrane</keyword>
<dbReference type="InterPro" id="IPR048389">
    <property type="entry name" value="YciQ-like_C"/>
</dbReference>
<feature type="transmembrane region" description="Helical" evidence="2">
    <location>
        <begin position="237"/>
        <end position="258"/>
    </location>
</feature>
<evidence type="ECO:0000313" key="7">
    <source>
        <dbReference type="Proteomes" id="UP000054877"/>
    </source>
</evidence>
<accession>A0A0W0Z9J5</accession>
<reference evidence="6 7" key="1">
    <citation type="submission" date="2015-11" db="EMBL/GenBank/DDBJ databases">
        <title>Genomic analysis of 38 Legionella species identifies large and diverse effector repertoires.</title>
        <authorList>
            <person name="Burstein D."/>
            <person name="Amaro F."/>
            <person name="Zusman T."/>
            <person name="Lifshitz Z."/>
            <person name="Cohen O."/>
            <person name="Gilbert J.A."/>
            <person name="Pupko T."/>
            <person name="Shuman H.A."/>
            <person name="Segal G."/>
        </authorList>
    </citation>
    <scope>NUCLEOTIDE SEQUENCE [LARGE SCALE GENOMIC DNA]</scope>
    <source>
        <strain evidence="6 7">Mt.St.Helens-9</strain>
    </source>
</reference>
<dbReference type="RefSeq" id="WP_058482379.1">
    <property type="nucleotide sequence ID" value="NZ_CAAAII010000003.1"/>
</dbReference>
<comment type="caution">
    <text evidence="6">The sequence shown here is derived from an EMBL/GenBank/DDBJ whole genome shotgun (WGS) entry which is preliminary data.</text>
</comment>
<feature type="transmembrane region" description="Helical" evidence="2">
    <location>
        <begin position="436"/>
        <end position="454"/>
    </location>
</feature>
<dbReference type="AlphaFoldDB" id="A0A0W0Z9J5"/>
<dbReference type="PATRIC" id="fig|452.5.peg.479"/>
<dbReference type="EMBL" id="LNYX01000005">
    <property type="protein sequence ID" value="KTD65727.1"/>
    <property type="molecule type" value="Genomic_DNA"/>
</dbReference>
<protein>
    <recommendedName>
        <fullName evidence="8">Transmembrane protein</fullName>
    </recommendedName>
</protein>
<keyword evidence="7" id="KW-1185">Reference proteome</keyword>
<sequence>MFKTGMAILFFVVSCLAHSEAPVINQYDATITIRKNAEIIVREVIDVTTDGVRIKRGIYRDFPTRYKTPEGYDFDIGFRLLDVRRDGKSEPYRVVNRSNGVRIYIGSSDTFITPGRYQYQIMYSVNRALGFFANHDELYWNVTGNQWAFPIQSATALVVLPEQVKIEKAMVYTGPPGARSHNAEISYPQNNEVLFTTTKPLPAGHGLTVVAGWPKGIIIEPDWYKKINYFLEDNSQLAFMALCYVLLLVFYGVAWFYLGRDPDSKTVIPLFEPPQDFSPQSLRYIKKMGYDNKIFTAAIVNMAVKKYLTIEEKKDDEYVLRKTGADESLLTEPEKAISKELFKYSGKMVITQENHSRISEAIDQFKKALKTAYRDKYFVTNTPVVILGFIISIISFVPVFYHNISLLFPVGFIAFFALIFIKVVHDVFLYMKRSSFIIKGIASVVAAIFLIVMFRSFFSSEMMDGEVAICVAVAIFIATNAVFMYLIKRPTALGAEVIQQARGFEMFLKATEEDRLNFRNPPDRTPELFERYLPFALALGLEQVWSSQFAGILAQYKYQPSWYVGSHYHDFSPTSFSNTIGSSLNSAIASSSVAPGSSSGFSGGGSSGGGGGGGGGGGW</sequence>
<dbReference type="PROSITE" id="PS51257">
    <property type="entry name" value="PROKAR_LIPOPROTEIN"/>
    <property type="match status" value="1"/>
</dbReference>
<dbReference type="STRING" id="452.Lspi_0439"/>
<keyword evidence="2" id="KW-1133">Transmembrane helix</keyword>
<keyword evidence="2" id="KW-0812">Transmembrane</keyword>
<proteinExistence type="predicted"/>
<organism evidence="6 7">
    <name type="scientific">Legionella spiritensis</name>
    <dbReference type="NCBI Taxonomy" id="452"/>
    <lineage>
        <taxon>Bacteria</taxon>
        <taxon>Pseudomonadati</taxon>
        <taxon>Pseudomonadota</taxon>
        <taxon>Gammaproteobacteria</taxon>
        <taxon>Legionellales</taxon>
        <taxon>Legionellaceae</taxon>
        <taxon>Legionella</taxon>
    </lineage>
</organism>
<keyword evidence="3" id="KW-0732">Signal</keyword>
<evidence type="ECO:0000259" key="5">
    <source>
        <dbReference type="Pfam" id="PF20990"/>
    </source>
</evidence>
<dbReference type="InterPro" id="IPR018702">
    <property type="entry name" value="DUF2207"/>
</dbReference>
<feature type="domain" description="Predicted membrane protein YciQ-like C-terminal" evidence="5">
    <location>
        <begin position="271"/>
        <end position="424"/>
    </location>
</feature>
<evidence type="ECO:0008006" key="8">
    <source>
        <dbReference type="Google" id="ProtNLM"/>
    </source>
</evidence>
<dbReference type="Pfam" id="PF20990">
    <property type="entry name" value="DUF2207_C"/>
    <property type="match status" value="2"/>
</dbReference>
<feature type="domain" description="Predicted membrane protein YciQ-like C-terminal" evidence="5">
    <location>
        <begin position="438"/>
        <end position="549"/>
    </location>
</feature>
<name>A0A0W0Z9J5_LEGSP</name>
<feature type="chain" id="PRO_5006918405" description="Transmembrane protein" evidence="3">
    <location>
        <begin position="20"/>
        <end position="619"/>
    </location>
</feature>
<evidence type="ECO:0000259" key="4">
    <source>
        <dbReference type="Pfam" id="PF09972"/>
    </source>
</evidence>
<evidence type="ECO:0000313" key="6">
    <source>
        <dbReference type="EMBL" id="KTD65727.1"/>
    </source>
</evidence>
<evidence type="ECO:0000256" key="2">
    <source>
        <dbReference type="SAM" id="Phobius"/>
    </source>
</evidence>
<feature type="signal peptide" evidence="3">
    <location>
        <begin position="1"/>
        <end position="19"/>
    </location>
</feature>